<dbReference type="InterPro" id="IPR017930">
    <property type="entry name" value="Myb_dom"/>
</dbReference>
<evidence type="ECO:0000256" key="9">
    <source>
        <dbReference type="SAM" id="MobiDB-lite"/>
    </source>
</evidence>
<dbReference type="SMR" id="A0A061GLK4"/>
<dbReference type="PANTHER" id="PTHR47999">
    <property type="entry name" value="TRANSCRIPTION FACTOR MYB8-RELATED-RELATED"/>
    <property type="match status" value="1"/>
</dbReference>
<feature type="domain" description="Myb-like" evidence="10">
    <location>
        <begin position="62"/>
        <end position="112"/>
    </location>
</feature>
<sequence>MGRSPCCSKEGLNRGAWTALEDKILTAYIKAHGEGKWRNLPKRAGLKRCGKSCRLRWLNYLRPDIKRGNISHDEEELIIRLHNLLGNRWSLIAGRLPGRTDNEIKNYWNTTLGKRAKAKASSPTSTETPHSKSRHKKLTTQPHVTDPSNSPQATETKIQVIRTKATRCSSKVLVPLQPPPIQDIDPSEHQDFQPYLTNHEEMNNNASVQSHHGTEVLDALYSHGQDFLNFEINDQLRASNEDSEESNDINKNPSLDPVQPLSIDEAMFKDWTTNPCLDDNAAMDLDSLAFLLEPDEWP</sequence>
<reference evidence="12 13" key="1">
    <citation type="journal article" date="2013" name="Genome Biol.">
        <title>The genome sequence of the most widely cultivated cacao type and its use to identify candidate genes regulating pod color.</title>
        <authorList>
            <person name="Motamayor J.C."/>
            <person name="Mockaitis K."/>
            <person name="Schmutz J."/>
            <person name="Haiminen N."/>
            <person name="Iii D.L."/>
            <person name="Cornejo O."/>
            <person name="Findley S.D."/>
            <person name="Zheng P."/>
            <person name="Utro F."/>
            <person name="Royaert S."/>
            <person name="Saski C."/>
            <person name="Jenkins J."/>
            <person name="Podicheti R."/>
            <person name="Zhao M."/>
            <person name="Scheffler B.E."/>
            <person name="Stack J.C."/>
            <person name="Feltus F.A."/>
            <person name="Mustiga G.M."/>
            <person name="Amores F."/>
            <person name="Phillips W."/>
            <person name="Marelli J.P."/>
            <person name="May G.D."/>
            <person name="Shapiro H."/>
            <person name="Ma J."/>
            <person name="Bustamante C.D."/>
            <person name="Schnell R.J."/>
            <person name="Main D."/>
            <person name="Gilbert D."/>
            <person name="Parida L."/>
            <person name="Kuhn D.N."/>
        </authorList>
    </citation>
    <scope>NUCLEOTIDE SEQUENCE [LARGE SCALE GENOMIC DNA]</scope>
    <source>
        <strain evidence="13">cv. Matina 1-6</strain>
    </source>
</reference>
<feature type="compositionally biased region" description="Polar residues" evidence="9">
    <location>
        <begin position="139"/>
        <end position="156"/>
    </location>
</feature>
<keyword evidence="7" id="KW-0539">Nucleus</keyword>
<evidence type="ECO:0000313" key="13">
    <source>
        <dbReference type="Proteomes" id="UP000026915"/>
    </source>
</evidence>
<dbReference type="Gramene" id="Tc09v2_t005470.1">
    <property type="protein sequence ID" value="Tc09v2_p005470.1"/>
    <property type="gene ID" value="Tc09v2_g005470"/>
</dbReference>
<dbReference type="OMA" id="EFEENLM"/>
<keyword evidence="5" id="KW-0010">Activator</keyword>
<dbReference type="Gramene" id="EOY30027">
    <property type="protein sequence ID" value="EOY30027"/>
    <property type="gene ID" value="TCM_037376"/>
</dbReference>
<dbReference type="Gene3D" id="1.10.10.60">
    <property type="entry name" value="Homeodomain-like"/>
    <property type="match status" value="2"/>
</dbReference>
<feature type="region of interest" description="Disordered" evidence="9">
    <location>
        <begin position="114"/>
        <end position="156"/>
    </location>
</feature>
<gene>
    <name evidence="12" type="ORF">TCM_037376</name>
</gene>
<dbReference type="Proteomes" id="UP000026915">
    <property type="component" value="Chromosome 9"/>
</dbReference>
<dbReference type="InterPro" id="IPR001005">
    <property type="entry name" value="SANT/Myb"/>
</dbReference>
<feature type="region of interest" description="Disordered" evidence="9">
    <location>
        <begin position="238"/>
        <end position="258"/>
    </location>
</feature>
<dbReference type="GO" id="GO:0006355">
    <property type="term" value="P:regulation of DNA-templated transcription"/>
    <property type="evidence" value="ECO:0000318"/>
    <property type="project" value="GO_Central"/>
</dbReference>
<accession>A0A061GLK4</accession>
<keyword evidence="13" id="KW-1185">Reference proteome</keyword>
<dbReference type="HOGENOM" id="CLU_028567_6_7_1"/>
<dbReference type="PROSITE" id="PS50090">
    <property type="entry name" value="MYB_LIKE"/>
    <property type="match status" value="2"/>
</dbReference>
<dbReference type="FunCoup" id="A0A061GLK4">
    <property type="interactions" value="1"/>
</dbReference>
<dbReference type="InterPro" id="IPR009057">
    <property type="entry name" value="Homeodomain-like_sf"/>
</dbReference>
<dbReference type="PROSITE" id="PS51294">
    <property type="entry name" value="HTH_MYB"/>
    <property type="match status" value="2"/>
</dbReference>
<keyword evidence="6" id="KW-0804">Transcription</keyword>
<keyword evidence="3" id="KW-0805">Transcription regulation</keyword>
<keyword evidence="4 12" id="KW-0238">DNA-binding</keyword>
<dbReference type="KEGG" id="tcc:18588141"/>
<proteinExistence type="predicted"/>
<dbReference type="EMBL" id="CM001887">
    <property type="protein sequence ID" value="EOY30027.1"/>
    <property type="molecule type" value="Genomic_DNA"/>
</dbReference>
<dbReference type="PANTHER" id="PTHR47999:SF86">
    <property type="entry name" value="MYB-RELATED PROTEIN MYB4-LIKE"/>
    <property type="match status" value="1"/>
</dbReference>
<organism evidence="12 13">
    <name type="scientific">Theobroma cacao</name>
    <name type="common">Cacao</name>
    <name type="synonym">Cocoa</name>
    <dbReference type="NCBI Taxonomy" id="3641"/>
    <lineage>
        <taxon>Eukaryota</taxon>
        <taxon>Viridiplantae</taxon>
        <taxon>Streptophyta</taxon>
        <taxon>Embryophyta</taxon>
        <taxon>Tracheophyta</taxon>
        <taxon>Spermatophyta</taxon>
        <taxon>Magnoliopsida</taxon>
        <taxon>eudicotyledons</taxon>
        <taxon>Gunneridae</taxon>
        <taxon>Pentapetalae</taxon>
        <taxon>rosids</taxon>
        <taxon>malvids</taxon>
        <taxon>Malvales</taxon>
        <taxon>Malvaceae</taxon>
        <taxon>Byttnerioideae</taxon>
        <taxon>Theobroma</taxon>
    </lineage>
</organism>
<keyword evidence="12" id="KW-0371">Homeobox</keyword>
<dbReference type="GO" id="GO:0000976">
    <property type="term" value="F:transcription cis-regulatory region binding"/>
    <property type="evidence" value="ECO:0000318"/>
    <property type="project" value="GO_Central"/>
</dbReference>
<evidence type="ECO:0000256" key="6">
    <source>
        <dbReference type="ARBA" id="ARBA00023163"/>
    </source>
</evidence>
<keyword evidence="2" id="KW-0677">Repeat</keyword>
<comment type="subcellular location">
    <subcellularLocation>
        <location evidence="1">Nucleus</location>
    </subcellularLocation>
</comment>
<dbReference type="OrthoDB" id="2143914at2759"/>
<evidence type="ECO:0000313" key="12">
    <source>
        <dbReference type="EMBL" id="EOY30027.1"/>
    </source>
</evidence>
<evidence type="ECO:0000256" key="3">
    <source>
        <dbReference type="ARBA" id="ARBA00023015"/>
    </source>
</evidence>
<evidence type="ECO:0000256" key="1">
    <source>
        <dbReference type="ARBA" id="ARBA00004123"/>
    </source>
</evidence>
<dbReference type="InParanoid" id="A0A061GLK4"/>
<evidence type="ECO:0000256" key="7">
    <source>
        <dbReference type="ARBA" id="ARBA00023242"/>
    </source>
</evidence>
<name>A0A061GLK4_THECC</name>
<evidence type="ECO:0000259" key="10">
    <source>
        <dbReference type="PROSITE" id="PS50090"/>
    </source>
</evidence>
<dbReference type="FunFam" id="1.10.10.60:FF:000302">
    <property type="entry name" value="Transcription factor TT2"/>
    <property type="match status" value="1"/>
</dbReference>
<evidence type="ECO:0000256" key="8">
    <source>
        <dbReference type="ARBA" id="ARBA00083772"/>
    </source>
</evidence>
<feature type="domain" description="Myb-like" evidence="10">
    <location>
        <begin position="9"/>
        <end position="61"/>
    </location>
</feature>
<evidence type="ECO:0000256" key="5">
    <source>
        <dbReference type="ARBA" id="ARBA00023159"/>
    </source>
</evidence>
<feature type="domain" description="HTH myb-type" evidence="11">
    <location>
        <begin position="62"/>
        <end position="116"/>
    </location>
</feature>
<dbReference type="Pfam" id="PF00249">
    <property type="entry name" value="Myb_DNA-binding"/>
    <property type="match status" value="2"/>
</dbReference>
<evidence type="ECO:0000256" key="2">
    <source>
        <dbReference type="ARBA" id="ARBA00022737"/>
    </source>
</evidence>
<evidence type="ECO:0000256" key="4">
    <source>
        <dbReference type="ARBA" id="ARBA00023125"/>
    </source>
</evidence>
<dbReference type="SUPFAM" id="SSF46689">
    <property type="entry name" value="Homeodomain-like"/>
    <property type="match status" value="1"/>
</dbReference>
<dbReference type="eggNOG" id="KOG0048">
    <property type="taxonomic scope" value="Eukaryota"/>
</dbReference>
<dbReference type="SMART" id="SM00717">
    <property type="entry name" value="SANT"/>
    <property type="match status" value="2"/>
</dbReference>
<dbReference type="AlphaFoldDB" id="A0A061GLK4"/>
<dbReference type="GO" id="GO:0030154">
    <property type="term" value="P:cell differentiation"/>
    <property type="evidence" value="ECO:0000318"/>
    <property type="project" value="GO_Central"/>
</dbReference>
<dbReference type="CDD" id="cd00167">
    <property type="entry name" value="SANT"/>
    <property type="match status" value="2"/>
</dbReference>
<dbReference type="FunFam" id="1.10.10.60:FF:000001">
    <property type="entry name" value="MYB-related transcription factor"/>
    <property type="match status" value="1"/>
</dbReference>
<feature type="domain" description="HTH myb-type" evidence="11">
    <location>
        <begin position="9"/>
        <end position="61"/>
    </location>
</feature>
<protein>
    <recommendedName>
        <fullName evidence="8">Myb-related protein 123</fullName>
    </recommendedName>
</protein>
<dbReference type="GO" id="GO:0005634">
    <property type="term" value="C:nucleus"/>
    <property type="evidence" value="ECO:0000318"/>
    <property type="project" value="GO_Central"/>
</dbReference>
<evidence type="ECO:0000259" key="11">
    <source>
        <dbReference type="PROSITE" id="PS51294"/>
    </source>
</evidence>
<dbReference type="InterPro" id="IPR015495">
    <property type="entry name" value="Myb_TF_plants"/>
</dbReference>